<keyword evidence="13 17" id="KW-0560">Oxidoreductase</keyword>
<dbReference type="SUPFAM" id="SSF53720">
    <property type="entry name" value="ALDH-like"/>
    <property type="match status" value="1"/>
</dbReference>
<gene>
    <name evidence="21" type="primary">LOC100905130</name>
</gene>
<comment type="catalytic activity">
    <reaction evidence="15 17">
        <text>L-glutamate 5-semialdehyde + phosphate + NADP(+) = L-glutamyl 5-phosphate + NADPH + H(+)</text>
        <dbReference type="Rhea" id="RHEA:19541"/>
        <dbReference type="ChEBI" id="CHEBI:15378"/>
        <dbReference type="ChEBI" id="CHEBI:43474"/>
        <dbReference type="ChEBI" id="CHEBI:57783"/>
        <dbReference type="ChEBI" id="CHEBI:58066"/>
        <dbReference type="ChEBI" id="CHEBI:58274"/>
        <dbReference type="ChEBI" id="CHEBI:58349"/>
        <dbReference type="EC" id="1.2.1.41"/>
    </reaction>
</comment>
<evidence type="ECO:0000256" key="5">
    <source>
        <dbReference type="ARBA" id="ARBA00022490"/>
    </source>
</evidence>
<dbReference type="InterPro" id="IPR001048">
    <property type="entry name" value="Asp/Glu/Uridylate_kinase"/>
</dbReference>
<evidence type="ECO:0000256" key="10">
    <source>
        <dbReference type="ARBA" id="ARBA00022777"/>
    </source>
</evidence>
<reference evidence="21" key="1">
    <citation type="submission" date="2025-08" db="UniProtKB">
        <authorList>
            <consortium name="RefSeq"/>
        </authorList>
    </citation>
    <scope>IDENTIFICATION</scope>
</reference>
<dbReference type="RefSeq" id="XP_028966693.1">
    <property type="nucleotide sequence ID" value="XM_029110860.1"/>
</dbReference>
<evidence type="ECO:0000259" key="19">
    <source>
        <dbReference type="Pfam" id="PF00696"/>
    </source>
</evidence>
<comment type="similarity">
    <text evidence="4 17">In the N-terminal section; belongs to the glutamate 5-kinase family.</text>
</comment>
<dbReference type="GO" id="GO:0055129">
    <property type="term" value="P:L-proline biosynthetic process"/>
    <property type="evidence" value="ECO:0007669"/>
    <property type="project" value="UniProtKB-UniRule"/>
</dbReference>
<feature type="domain" description="Aspartate/glutamate/uridylate kinase" evidence="19">
    <location>
        <begin position="2"/>
        <end position="257"/>
    </location>
</feature>
<keyword evidence="7 17" id="KW-0641">Proline biosynthesis</keyword>
<dbReference type="GO" id="GO:0005739">
    <property type="term" value="C:mitochondrion"/>
    <property type="evidence" value="ECO:0007669"/>
    <property type="project" value="UniProtKB-UniRule"/>
</dbReference>
<dbReference type="PANTHER" id="PTHR11063">
    <property type="entry name" value="GLUTAMATE SEMIALDEHYDE DEHYDROGENASE"/>
    <property type="match status" value="1"/>
</dbReference>
<dbReference type="HAMAP" id="MF_00412">
    <property type="entry name" value="ProA"/>
    <property type="match status" value="1"/>
</dbReference>
<evidence type="ECO:0000256" key="17">
    <source>
        <dbReference type="PIRNR" id="PIRNR036429"/>
    </source>
</evidence>
<keyword evidence="12 17" id="KW-0521">NADP</keyword>
<comment type="pathway">
    <text evidence="1 17">Amino-acid biosynthesis; L-proline biosynthesis; L-glutamate 5-semialdehyde from L-glutamate: step 2/2.</text>
</comment>
<dbReference type="InterPro" id="IPR016163">
    <property type="entry name" value="Ald_DH_C"/>
</dbReference>
<dbReference type="GeneID" id="100905130"/>
<dbReference type="PANTHER" id="PTHR11063:SF8">
    <property type="entry name" value="DELTA-1-PYRROLINE-5-CARBOXYLATE SYNTHASE"/>
    <property type="match status" value="1"/>
</dbReference>
<evidence type="ECO:0000256" key="2">
    <source>
        <dbReference type="ARBA" id="ARBA00005185"/>
    </source>
</evidence>
<dbReference type="InterPro" id="IPR019797">
    <property type="entry name" value="Glutamate_5-kinase_CS"/>
</dbReference>
<evidence type="ECO:0000259" key="18">
    <source>
        <dbReference type="Pfam" id="PF00171"/>
    </source>
</evidence>
<dbReference type="Gene3D" id="3.40.309.10">
    <property type="entry name" value="Aldehyde Dehydrogenase, Chain A, domain 2"/>
    <property type="match status" value="1"/>
</dbReference>
<dbReference type="InterPro" id="IPR016161">
    <property type="entry name" value="Ald_DH/histidinol_DH"/>
</dbReference>
<dbReference type="AlphaFoldDB" id="A0AAJ7WHZ9"/>
<dbReference type="NCBIfam" id="TIGR01092">
    <property type="entry name" value="P5CS"/>
    <property type="match status" value="1"/>
</dbReference>
<dbReference type="GO" id="GO:0004350">
    <property type="term" value="F:glutamate-5-semialdehyde dehydrogenase activity"/>
    <property type="evidence" value="ECO:0007669"/>
    <property type="project" value="UniProtKB-UniRule"/>
</dbReference>
<keyword evidence="20" id="KW-1185">Reference proteome</keyword>
<evidence type="ECO:0000256" key="3">
    <source>
        <dbReference type="ARBA" id="ARBA00006300"/>
    </source>
</evidence>
<dbReference type="FunFam" id="3.40.309.10:FF:000011">
    <property type="entry name" value="Delta-1-pyrroline-5-carboxylate synthase"/>
    <property type="match status" value="1"/>
</dbReference>
<dbReference type="PIRSF" id="PIRSF036429">
    <property type="entry name" value="P5C_syn"/>
    <property type="match status" value="1"/>
</dbReference>
<name>A0AAJ7WHZ9_9ACAR</name>
<dbReference type="InterPro" id="IPR016162">
    <property type="entry name" value="Ald_DH_N"/>
</dbReference>
<evidence type="ECO:0000256" key="13">
    <source>
        <dbReference type="ARBA" id="ARBA00023002"/>
    </source>
</evidence>
<dbReference type="Gene3D" id="3.40.605.10">
    <property type="entry name" value="Aldehyde Dehydrogenase, Chain A, domain 1"/>
    <property type="match status" value="1"/>
</dbReference>
<keyword evidence="5" id="KW-0963">Cytoplasm</keyword>
<dbReference type="Pfam" id="PF00171">
    <property type="entry name" value="Aldedh"/>
    <property type="match status" value="1"/>
</dbReference>
<dbReference type="EC" id="2.7.2.11" evidence="17"/>
<keyword evidence="6 17" id="KW-0028">Amino-acid biosynthesis</keyword>
<evidence type="ECO:0000256" key="12">
    <source>
        <dbReference type="ARBA" id="ARBA00022857"/>
    </source>
</evidence>
<evidence type="ECO:0000256" key="7">
    <source>
        <dbReference type="ARBA" id="ARBA00022650"/>
    </source>
</evidence>
<accession>A0AAJ7WHZ9</accession>
<dbReference type="SUPFAM" id="SSF53633">
    <property type="entry name" value="Carbamate kinase-like"/>
    <property type="match status" value="1"/>
</dbReference>
<keyword evidence="8 17" id="KW-0808">Transferase</keyword>
<proteinExistence type="inferred from homology"/>
<dbReference type="GO" id="GO:0004349">
    <property type="term" value="F:glutamate 5-kinase activity"/>
    <property type="evidence" value="ECO:0007669"/>
    <property type="project" value="UniProtKB-UniRule"/>
</dbReference>
<keyword evidence="10 17" id="KW-0418">Kinase</keyword>
<comment type="catalytic activity">
    <reaction evidence="16 17">
        <text>L-glutamate + ATP = L-glutamyl 5-phosphate + ADP</text>
        <dbReference type="Rhea" id="RHEA:14877"/>
        <dbReference type="ChEBI" id="CHEBI:29985"/>
        <dbReference type="ChEBI" id="CHEBI:30616"/>
        <dbReference type="ChEBI" id="CHEBI:58274"/>
        <dbReference type="ChEBI" id="CHEBI:456216"/>
        <dbReference type="EC" id="2.7.2.11"/>
    </reaction>
</comment>
<evidence type="ECO:0000256" key="11">
    <source>
        <dbReference type="ARBA" id="ARBA00022840"/>
    </source>
</evidence>
<dbReference type="FunFam" id="3.40.1160.10:FF:000006">
    <property type="entry name" value="Glutamate 5-kinase"/>
    <property type="match status" value="1"/>
</dbReference>
<dbReference type="GO" id="GO:0005524">
    <property type="term" value="F:ATP binding"/>
    <property type="evidence" value="ECO:0007669"/>
    <property type="project" value="UniProtKB-UniRule"/>
</dbReference>
<dbReference type="NCBIfam" id="TIGR00407">
    <property type="entry name" value="proA"/>
    <property type="match status" value="1"/>
</dbReference>
<dbReference type="InterPro" id="IPR036393">
    <property type="entry name" value="AceGlu_kinase-like_sf"/>
</dbReference>
<evidence type="ECO:0000256" key="1">
    <source>
        <dbReference type="ARBA" id="ARBA00004985"/>
    </source>
</evidence>
<dbReference type="Gene3D" id="3.40.1160.10">
    <property type="entry name" value="Acetylglutamate kinase-like"/>
    <property type="match status" value="1"/>
</dbReference>
<evidence type="ECO:0000256" key="15">
    <source>
        <dbReference type="ARBA" id="ARBA00049024"/>
    </source>
</evidence>
<sequence>MVVKIGTAVVTREDGCGLALGRLASIVEQVSQLHNRGKEVLMVTSGAVAFGKVRLSRAVRLSMSMRETLSYREASAQVNTKKSSFGTSAAVGQSGLMALYDAMFSQFGVDIAQVLVTKPDFYHPESRHWLRQTLLELLSLNILPIINTNDAVSSPTTIFEGPSDGSLIQAITDNDSLAAHLAVEIDADLFIAMTNVDGLYTLPPGQEGSKLLHSFSPGLEDQVVFGEKSSVGLGGMKSKISAASWAFERGVSAVICNALREGAILRIINGMKVGTFFTNHETTIEPLETLALNAKEGSGILESLTGSQRGAILRVLADLLVKKSAAILAANCEDIKEAAAAKLDASLLSRLSLTDAKLEGLACGIRSIALRCEKEDVLRQVKRRTLIADGLELQQITVPIGVLLVIFESRPDCLPQVASLAIATGNGLLLKGGKEAHRSNRALYGLVQEALATHNAERAVSLVSSREDVDEILSMRKHIDLIIPRGSSELVRTIQEKAQGIPVLGHSEGICHVYVDKEADLEMAYKIVRDAKCDYPAACNAMETLLLHKDLMKTEFFNKMCSILKNEGVVVNAGPRLHEQLTFGPPEARSLKMEYSRLECAIEVVDDVHQAVSHVNAYGSGHTDVIVTENGETAETFLRSVRSACVFHNASSRFADGYRFGLGAEVGISTARIHASGPVGLEGLLITKWQIRGRGDAVADFNNGERKYLHETLPANPAEDEHSK</sequence>
<dbReference type="PRINTS" id="PR00474">
    <property type="entry name" value="GLU5KINASE"/>
</dbReference>
<comment type="pathway">
    <text evidence="2 17">Amino-acid biosynthesis; L-proline biosynthesis; L-glutamate 5-semialdehyde from L-glutamate: step 1/2.</text>
</comment>
<evidence type="ECO:0000256" key="16">
    <source>
        <dbReference type="ARBA" id="ARBA00049141"/>
    </source>
</evidence>
<evidence type="ECO:0000256" key="8">
    <source>
        <dbReference type="ARBA" id="ARBA00022679"/>
    </source>
</evidence>
<evidence type="ECO:0000313" key="20">
    <source>
        <dbReference type="Proteomes" id="UP000694867"/>
    </source>
</evidence>
<dbReference type="EC" id="1.2.1.41" evidence="17"/>
<organism evidence="20 21">
    <name type="scientific">Galendromus occidentalis</name>
    <name type="common">western predatory mite</name>
    <dbReference type="NCBI Taxonomy" id="34638"/>
    <lineage>
        <taxon>Eukaryota</taxon>
        <taxon>Metazoa</taxon>
        <taxon>Ecdysozoa</taxon>
        <taxon>Arthropoda</taxon>
        <taxon>Chelicerata</taxon>
        <taxon>Arachnida</taxon>
        <taxon>Acari</taxon>
        <taxon>Parasitiformes</taxon>
        <taxon>Mesostigmata</taxon>
        <taxon>Gamasina</taxon>
        <taxon>Phytoseioidea</taxon>
        <taxon>Phytoseiidae</taxon>
        <taxon>Typhlodrominae</taxon>
        <taxon>Galendromus</taxon>
    </lineage>
</organism>
<feature type="domain" description="Aldehyde dehydrogenase" evidence="18">
    <location>
        <begin position="281"/>
        <end position="585"/>
    </location>
</feature>
<dbReference type="InterPro" id="IPR000965">
    <property type="entry name" value="GPR_dom"/>
</dbReference>
<evidence type="ECO:0000256" key="4">
    <source>
        <dbReference type="ARBA" id="ARBA00009302"/>
    </source>
</evidence>
<dbReference type="CDD" id="cd07079">
    <property type="entry name" value="ALDH_F18-19_ProA-GPR"/>
    <property type="match status" value="1"/>
</dbReference>
<comment type="similarity">
    <text evidence="3 17">In the C-terminal section; belongs to the gamma-glutamyl phosphate reductase family.</text>
</comment>
<dbReference type="PROSITE" id="PS00902">
    <property type="entry name" value="GLUTAMATE_5_KINASE"/>
    <property type="match status" value="1"/>
</dbReference>
<keyword evidence="11 17" id="KW-0067">ATP-binding</keyword>
<dbReference type="Pfam" id="PF00696">
    <property type="entry name" value="AA_kinase"/>
    <property type="match status" value="1"/>
</dbReference>
<evidence type="ECO:0000256" key="6">
    <source>
        <dbReference type="ARBA" id="ARBA00022605"/>
    </source>
</evidence>
<protein>
    <recommendedName>
        <fullName evidence="17">Delta-1-pyrroline-5-carboxylate synthase</fullName>
    </recommendedName>
    <domain>
        <recommendedName>
            <fullName evidence="17">Glutamate 5-kinase</fullName>
            <shortName evidence="17">GK</shortName>
            <ecNumber evidence="17">2.7.2.11</ecNumber>
        </recommendedName>
        <alternativeName>
            <fullName evidence="17">Gamma-glutamyl kinase</fullName>
        </alternativeName>
    </domain>
    <domain>
        <recommendedName>
            <fullName evidence="17">Gamma-glutamyl phosphate reductase</fullName>
            <shortName evidence="17">GPR</shortName>
            <ecNumber evidence="17">1.2.1.41</ecNumber>
        </recommendedName>
        <alternativeName>
            <fullName evidence="17">Glutamate-5-semialdehyde dehydrogenase</fullName>
        </alternativeName>
        <alternativeName>
            <fullName evidence="17">Glutamyl-gamma-semialdehyde dehydrogenase</fullName>
        </alternativeName>
    </domain>
</protein>
<evidence type="ECO:0000256" key="14">
    <source>
        <dbReference type="ARBA" id="ARBA00023268"/>
    </source>
</evidence>
<evidence type="ECO:0000313" key="21">
    <source>
        <dbReference type="RefSeq" id="XP_028966693.1"/>
    </source>
</evidence>
<keyword evidence="14" id="KW-0511">Multifunctional enzyme</keyword>
<dbReference type="NCBIfam" id="NF001221">
    <property type="entry name" value="PRK00197.1"/>
    <property type="match status" value="1"/>
</dbReference>
<dbReference type="InterPro" id="IPR005766">
    <property type="entry name" value="P5_carboxy_syn"/>
</dbReference>
<dbReference type="InterPro" id="IPR001057">
    <property type="entry name" value="Glu/AcGlu_kinase"/>
</dbReference>
<evidence type="ECO:0000256" key="9">
    <source>
        <dbReference type="ARBA" id="ARBA00022741"/>
    </source>
</evidence>
<dbReference type="KEGG" id="goe:100905130"/>
<dbReference type="InterPro" id="IPR015590">
    <property type="entry name" value="Aldehyde_DH_dom"/>
</dbReference>
<keyword evidence="9 17" id="KW-0547">Nucleotide-binding</keyword>
<dbReference type="Proteomes" id="UP000694867">
    <property type="component" value="Unplaced"/>
</dbReference>